<evidence type="ECO:0000313" key="1">
    <source>
        <dbReference type="EMBL" id="KAJ9079562.1"/>
    </source>
</evidence>
<name>A0ACC2TZE7_9FUNG</name>
<dbReference type="EMBL" id="QTSX02001703">
    <property type="protein sequence ID" value="KAJ9079562.1"/>
    <property type="molecule type" value="Genomic_DNA"/>
</dbReference>
<comment type="caution">
    <text evidence="1">The sequence shown here is derived from an EMBL/GenBank/DDBJ whole genome shotgun (WGS) entry which is preliminary data.</text>
</comment>
<accession>A0ACC2TZE7</accession>
<gene>
    <name evidence="1" type="ORF">DSO57_1034278</name>
</gene>
<reference evidence="1" key="1">
    <citation type="submission" date="2022-04" db="EMBL/GenBank/DDBJ databases">
        <title>Genome of the entomopathogenic fungus Entomophthora muscae.</title>
        <authorList>
            <person name="Elya C."/>
            <person name="Lovett B.R."/>
            <person name="Lee E."/>
            <person name="Macias A.M."/>
            <person name="Hajek A.E."/>
            <person name="De Bivort B.L."/>
            <person name="Kasson M.T."/>
            <person name="De Fine Licht H.H."/>
            <person name="Stajich J.E."/>
        </authorList>
    </citation>
    <scope>NUCLEOTIDE SEQUENCE</scope>
    <source>
        <strain evidence="1">Berkeley</strain>
    </source>
</reference>
<evidence type="ECO:0000313" key="2">
    <source>
        <dbReference type="Proteomes" id="UP001165960"/>
    </source>
</evidence>
<proteinExistence type="predicted"/>
<protein>
    <submittedName>
        <fullName evidence="1">Uncharacterized protein</fullName>
    </submittedName>
</protein>
<dbReference type="Proteomes" id="UP001165960">
    <property type="component" value="Unassembled WGS sequence"/>
</dbReference>
<sequence>MENEIPILNSFNDAPLPVDAAEDSQAQVNPSAWPKGSCKGSPMADEYTCTQELPGSCSWPFLPLECYAPLVGAGYPILVVGTFKSMDQSFPPQSAGLPITRSSQQAAQVIPSFGTPLSPPDPSKYSPKPAYLLHMPPQKSLGPVAG</sequence>
<keyword evidence="2" id="KW-1185">Reference proteome</keyword>
<organism evidence="1 2">
    <name type="scientific">Entomophthora muscae</name>
    <dbReference type="NCBI Taxonomy" id="34485"/>
    <lineage>
        <taxon>Eukaryota</taxon>
        <taxon>Fungi</taxon>
        <taxon>Fungi incertae sedis</taxon>
        <taxon>Zoopagomycota</taxon>
        <taxon>Entomophthoromycotina</taxon>
        <taxon>Entomophthoromycetes</taxon>
        <taxon>Entomophthorales</taxon>
        <taxon>Entomophthoraceae</taxon>
        <taxon>Entomophthora</taxon>
    </lineage>
</organism>